<keyword evidence="1" id="KW-0378">Hydrolase</keyword>
<dbReference type="GO" id="GO:0016787">
    <property type="term" value="F:hydrolase activity"/>
    <property type="evidence" value="ECO:0007669"/>
    <property type="project" value="UniProtKB-KW"/>
</dbReference>
<dbReference type="PANTHER" id="PTHR21314:SF1">
    <property type="entry name" value="QUEUOSINE SALVAGE PROTEIN"/>
    <property type="match status" value="1"/>
</dbReference>
<gene>
    <name evidence="3" type="ORF">AG1IA_00898</name>
</gene>
<keyword evidence="2" id="KW-0812">Transmembrane</keyword>
<dbReference type="InterPro" id="IPR019438">
    <property type="entry name" value="Q_salvage"/>
</dbReference>
<keyword evidence="2" id="KW-1133">Transmembrane helix</keyword>
<comment type="catalytic activity">
    <reaction evidence="1">
        <text>queuosine 5'-phosphate + H2O = queuine + D-ribose 5-phosphate</text>
        <dbReference type="Rhea" id="RHEA:75387"/>
        <dbReference type="ChEBI" id="CHEBI:15377"/>
        <dbReference type="ChEBI" id="CHEBI:17433"/>
        <dbReference type="ChEBI" id="CHEBI:78346"/>
        <dbReference type="ChEBI" id="CHEBI:194371"/>
    </reaction>
    <physiologicalReaction direction="left-to-right" evidence="1">
        <dbReference type="Rhea" id="RHEA:75388"/>
    </physiologicalReaction>
</comment>
<dbReference type="OMA" id="GQPVYCF"/>
<dbReference type="Proteomes" id="UP000011668">
    <property type="component" value="Unassembled WGS sequence"/>
</dbReference>
<dbReference type="OrthoDB" id="416777at2759"/>
<sequence length="407" mass="44259">MSAPLPPSGSYISSVRESCRALRTASGISIPPNQIEALLRAPALVDTFSRLASIHGISFPLSFPSLKSELNFLATLALLNFASGYREALHKATGRGAYDNIRLLVMGMYIDSSDSLMSARGWTELSDGQIAQLLNVSIHEERAHETIPGLVVAERGGQLSELVGLITRTLKEAGEVLVKGGYSDLGAFVVEGLEVAKGSAEVLVERLVKAIPGFRDMGVVDGQRECLFFIWLVGIYGVGIFVAAVYLFKKALFLVHAITLRFQGTSGIVVPDTSNLPVFSDNVLPSMLVHLGILDLSSGPAPLKEAFPDANNPDKITKLYEAAIPSEAKRGSPTRKSPLLDARNAYILRAAAVDACEEIVRVARQGEEEWGKNMTLPELDGWLWSVAKDRTDYRDLPRFAERGTVWY</sequence>
<reference evidence="3 4" key="1">
    <citation type="journal article" date="2013" name="Nat. Commun.">
        <title>The evolution and pathogenic mechanisms of the rice sheath blight pathogen.</title>
        <authorList>
            <person name="Zheng A."/>
            <person name="Lin R."/>
            <person name="Xu L."/>
            <person name="Qin P."/>
            <person name="Tang C."/>
            <person name="Ai P."/>
            <person name="Zhang D."/>
            <person name="Liu Y."/>
            <person name="Sun Z."/>
            <person name="Feng H."/>
            <person name="Wang Y."/>
            <person name="Chen Y."/>
            <person name="Liang X."/>
            <person name="Fu R."/>
            <person name="Li Q."/>
            <person name="Zhang J."/>
            <person name="Yu X."/>
            <person name="Xie Z."/>
            <person name="Ding L."/>
            <person name="Guan P."/>
            <person name="Tang J."/>
            <person name="Liang Y."/>
            <person name="Wang S."/>
            <person name="Deng Q."/>
            <person name="Li S."/>
            <person name="Zhu J."/>
            <person name="Wang L."/>
            <person name="Liu H."/>
            <person name="Li P."/>
        </authorList>
    </citation>
    <scope>NUCLEOTIDE SEQUENCE [LARGE SCALE GENOMIC DNA]</scope>
    <source>
        <strain evidence="4">AG-1 IA</strain>
    </source>
</reference>
<comment type="similarity">
    <text evidence="1">Belongs to the QNG1 protein family.</text>
</comment>
<comment type="caution">
    <text evidence="3">The sequence shown here is derived from an EMBL/GenBank/DDBJ whole genome shotgun (WGS) entry which is preliminary data.</text>
</comment>
<dbReference type="AlphaFoldDB" id="L8X7N5"/>
<evidence type="ECO:0000313" key="4">
    <source>
        <dbReference type="Proteomes" id="UP000011668"/>
    </source>
</evidence>
<keyword evidence="4" id="KW-1185">Reference proteome</keyword>
<proteinExistence type="inferred from homology"/>
<protein>
    <recommendedName>
        <fullName evidence="1">Queuosine 5'-phosphate N-glycosylase/hydrolase</fullName>
        <ecNumber evidence="1">3.2.2.-</ecNumber>
    </recommendedName>
    <alternativeName>
        <fullName evidence="1">Queuosine-nucleotide N-glycosylase/hydrolase</fullName>
    </alternativeName>
</protein>
<feature type="transmembrane region" description="Helical" evidence="2">
    <location>
        <begin position="228"/>
        <end position="248"/>
    </location>
</feature>
<evidence type="ECO:0000256" key="2">
    <source>
        <dbReference type="SAM" id="Phobius"/>
    </source>
</evidence>
<accession>L8X7N5</accession>
<dbReference type="HOGENOM" id="CLU_053189_0_0_1"/>
<keyword evidence="2" id="KW-0472">Membrane</keyword>
<dbReference type="EMBL" id="AFRT01000195">
    <property type="protein sequence ID" value="ELU45078.1"/>
    <property type="molecule type" value="Genomic_DNA"/>
</dbReference>
<comment type="function">
    <text evidence="1">Catalyzes the hydrolysis of queuosine 5'-phosphate, releasing the nucleobase queuine (q). Is required for salvage of queuine from exogenous queuosine (Q) that is imported and then converted to queuosine 5'-phosphate intracellularly.</text>
</comment>
<dbReference type="GO" id="GO:0006400">
    <property type="term" value="P:tRNA modification"/>
    <property type="evidence" value="ECO:0007669"/>
    <property type="project" value="TreeGrafter"/>
</dbReference>
<organism evidence="3 4">
    <name type="scientific">Thanatephorus cucumeris (strain AG1-IA)</name>
    <name type="common">Rice sheath blight fungus</name>
    <name type="synonym">Rhizoctonia solani</name>
    <dbReference type="NCBI Taxonomy" id="983506"/>
    <lineage>
        <taxon>Eukaryota</taxon>
        <taxon>Fungi</taxon>
        <taxon>Dikarya</taxon>
        <taxon>Basidiomycota</taxon>
        <taxon>Agaricomycotina</taxon>
        <taxon>Agaricomycetes</taxon>
        <taxon>Cantharellales</taxon>
        <taxon>Ceratobasidiaceae</taxon>
        <taxon>Rhizoctonia</taxon>
        <taxon>Rhizoctonia solani AG-1</taxon>
    </lineage>
</organism>
<name>L8X7N5_THACA</name>
<evidence type="ECO:0000313" key="3">
    <source>
        <dbReference type="EMBL" id="ELU45078.1"/>
    </source>
</evidence>
<evidence type="ECO:0000256" key="1">
    <source>
        <dbReference type="RuleBase" id="RU365002"/>
    </source>
</evidence>
<dbReference type="EC" id="3.2.2.-" evidence="1"/>
<dbReference type="PANTHER" id="PTHR21314">
    <property type="entry name" value="QUEUOSINE 5'-PHOSPHATE N-GLYCOSYLASE_HYDROLASE-RELATED"/>
    <property type="match status" value="1"/>
</dbReference>